<proteinExistence type="predicted"/>
<name>A0ABR5GYJ6_9HYPH</name>
<organism evidence="1 2">
    <name type="scientific">Methylobacterium indicum</name>
    <dbReference type="NCBI Taxonomy" id="1775910"/>
    <lineage>
        <taxon>Bacteria</taxon>
        <taxon>Pseudomonadati</taxon>
        <taxon>Pseudomonadota</taxon>
        <taxon>Alphaproteobacteria</taxon>
        <taxon>Hyphomicrobiales</taxon>
        <taxon>Methylobacteriaceae</taxon>
        <taxon>Methylobacterium</taxon>
    </lineage>
</organism>
<accession>A0ABR5GYJ6</accession>
<comment type="caution">
    <text evidence="1">The sequence shown here is derived from an EMBL/GenBank/DDBJ whole genome shotgun (WGS) entry which is preliminary data.</text>
</comment>
<dbReference type="EMBL" id="JTHG01000269">
    <property type="protein sequence ID" value="KMO15466.1"/>
    <property type="molecule type" value="Genomic_DNA"/>
</dbReference>
<keyword evidence="2" id="KW-1185">Reference proteome</keyword>
<dbReference type="Proteomes" id="UP000036471">
    <property type="component" value="Unassembled WGS sequence"/>
</dbReference>
<protein>
    <submittedName>
        <fullName evidence="1">Uncharacterized protein</fullName>
    </submittedName>
</protein>
<evidence type="ECO:0000313" key="2">
    <source>
        <dbReference type="Proteomes" id="UP000036471"/>
    </source>
</evidence>
<gene>
    <name evidence="1" type="ORF">QR79_24225</name>
</gene>
<sequence>MLPFATEKGGEIVPPLVQLAVSSVSVVPEEFWIVYWALAAEAAPALTIASIAVNPPALIFTEDLDIVISP</sequence>
<reference evidence="1 2" key="1">
    <citation type="submission" date="2014-11" db="EMBL/GenBank/DDBJ databases">
        <title>Comparative genomics of Methylobacterium species.</title>
        <authorList>
            <person name="Chaudhry V."/>
            <person name="Patil P.B."/>
        </authorList>
    </citation>
    <scope>NUCLEOTIDE SEQUENCE [LARGE SCALE GENOMIC DNA]</scope>
    <source>
        <strain evidence="1 2">SE3.6</strain>
    </source>
</reference>
<evidence type="ECO:0000313" key="1">
    <source>
        <dbReference type="EMBL" id="KMO15466.1"/>
    </source>
</evidence>